<protein>
    <submittedName>
        <fullName evidence="1">Bgt-20476</fullName>
    </submittedName>
</protein>
<feature type="non-terminal residue" evidence="1">
    <location>
        <position position="86"/>
    </location>
</feature>
<reference evidence="1" key="1">
    <citation type="submission" date="2018-07" db="EMBL/GenBank/DDBJ databases">
        <authorList>
            <person name="Quirk P.G."/>
            <person name="Krulwich T.A."/>
        </authorList>
    </citation>
    <scope>NUCLEOTIDE SEQUENCE</scope>
    <source>
        <strain evidence="1">96224</strain>
    </source>
</reference>
<organism evidence="1">
    <name type="scientific">Blumeria graminis f. sp. tritici 96224</name>
    <dbReference type="NCBI Taxonomy" id="1268274"/>
    <lineage>
        <taxon>Eukaryota</taxon>
        <taxon>Fungi</taxon>
        <taxon>Dikarya</taxon>
        <taxon>Ascomycota</taxon>
        <taxon>Pezizomycotina</taxon>
        <taxon>Leotiomycetes</taxon>
        <taxon>Erysiphales</taxon>
        <taxon>Erysiphaceae</taxon>
        <taxon>Blumeria</taxon>
    </lineage>
</organism>
<feature type="non-terminal residue" evidence="1">
    <location>
        <position position="1"/>
    </location>
</feature>
<proteinExistence type="predicted"/>
<name>A0A381LAX2_BLUGR</name>
<evidence type="ECO:0000313" key="1">
    <source>
        <dbReference type="EMBL" id="SUZ11038.1"/>
    </source>
</evidence>
<sequence length="86" mass="10173">CYRSLDDKLLIKYAWREIFGKTEIECLKDARPVNGVINLVASDILHRFTDNWENLRSLGPKKWHLKERKRLPREPDDAEEGESYVS</sequence>
<dbReference type="EMBL" id="UIGY01000108">
    <property type="protein sequence ID" value="SUZ11038.1"/>
    <property type="molecule type" value="Genomic_DNA"/>
</dbReference>
<gene>
    <name evidence="1" type="ORF">BGT96224V2_LOCUS4203</name>
</gene>
<accession>A0A381LAX2</accession>
<dbReference type="AlphaFoldDB" id="A0A381LAX2"/>